<gene>
    <name evidence="2" type="ORF">GCM10009096_18900</name>
</gene>
<dbReference type="InterPro" id="IPR023159">
    <property type="entry name" value="SO1590-like_sf"/>
</dbReference>
<feature type="signal peptide" evidence="1">
    <location>
        <begin position="1"/>
        <end position="22"/>
    </location>
</feature>
<accession>A0ABN1AIB9</accession>
<evidence type="ECO:0000313" key="2">
    <source>
        <dbReference type="EMBL" id="GAA0477246.1"/>
    </source>
</evidence>
<dbReference type="EMBL" id="BAAAEM010000002">
    <property type="protein sequence ID" value="GAA0477246.1"/>
    <property type="molecule type" value="Genomic_DNA"/>
</dbReference>
<dbReference type="Gene3D" id="2.40.350.10">
    <property type="entry name" value="SO1590-like"/>
    <property type="match status" value="1"/>
</dbReference>
<evidence type="ECO:0008006" key="4">
    <source>
        <dbReference type="Google" id="ProtNLM"/>
    </source>
</evidence>
<reference evidence="2 3" key="1">
    <citation type="journal article" date="2019" name="Int. J. Syst. Evol. Microbiol.">
        <title>The Global Catalogue of Microorganisms (GCM) 10K type strain sequencing project: providing services to taxonomists for standard genome sequencing and annotation.</title>
        <authorList>
            <consortium name="The Broad Institute Genomics Platform"/>
            <consortium name="The Broad Institute Genome Sequencing Center for Infectious Disease"/>
            <person name="Wu L."/>
            <person name="Ma J."/>
        </authorList>
    </citation>
    <scope>NUCLEOTIDE SEQUENCE [LARGE SCALE GENOMIC DNA]</scope>
    <source>
        <strain evidence="2 3">JCM 14162</strain>
    </source>
</reference>
<organism evidence="2 3">
    <name type="scientific">Parasphingorhabdus litoris</name>
    <dbReference type="NCBI Taxonomy" id="394733"/>
    <lineage>
        <taxon>Bacteria</taxon>
        <taxon>Pseudomonadati</taxon>
        <taxon>Pseudomonadota</taxon>
        <taxon>Alphaproteobacteria</taxon>
        <taxon>Sphingomonadales</taxon>
        <taxon>Sphingomonadaceae</taxon>
        <taxon>Parasphingorhabdus</taxon>
    </lineage>
</organism>
<keyword evidence="1" id="KW-0732">Signal</keyword>
<keyword evidence="3" id="KW-1185">Reference proteome</keyword>
<dbReference type="SUPFAM" id="SSF159238">
    <property type="entry name" value="SO1590-like"/>
    <property type="match status" value="1"/>
</dbReference>
<name>A0ABN1AIB9_9SPHN</name>
<feature type="chain" id="PRO_5047237846" description="DUF3224 domain-containing protein" evidence="1">
    <location>
        <begin position="23"/>
        <end position="154"/>
    </location>
</feature>
<protein>
    <recommendedName>
        <fullName evidence="4">DUF3224 domain-containing protein</fullName>
    </recommendedName>
</protein>
<sequence length="154" mass="15934">MALAKSVVATVALLSLAGPALAEDVKKKQASGAFEVELSPVSEKGESPARMVLTKSFTGDLIGTGTGQMMADANKTTGARVYVALETITGSLNGKQGSFIVTHHGTMTKTSQNLSIEIVPDSGTDELSGITGTMAIQNVDGKHSYTINYSLPDS</sequence>
<evidence type="ECO:0000313" key="3">
    <source>
        <dbReference type="Proteomes" id="UP001500713"/>
    </source>
</evidence>
<dbReference type="RefSeq" id="WP_229954781.1">
    <property type="nucleotide sequence ID" value="NZ_BAAAEM010000002.1"/>
</dbReference>
<dbReference type="Proteomes" id="UP001500713">
    <property type="component" value="Unassembled WGS sequence"/>
</dbReference>
<dbReference type="Pfam" id="PF11528">
    <property type="entry name" value="DUF3224"/>
    <property type="match status" value="1"/>
</dbReference>
<evidence type="ECO:0000256" key="1">
    <source>
        <dbReference type="SAM" id="SignalP"/>
    </source>
</evidence>
<comment type="caution">
    <text evidence="2">The sequence shown here is derived from an EMBL/GenBank/DDBJ whole genome shotgun (WGS) entry which is preliminary data.</text>
</comment>
<dbReference type="InterPro" id="IPR021607">
    <property type="entry name" value="DUF3224"/>
</dbReference>
<proteinExistence type="predicted"/>